<dbReference type="AlphaFoldDB" id="A0A5S9MC97"/>
<feature type="domain" description="CarD C-terminal" evidence="1">
    <location>
        <begin position="1"/>
        <end position="43"/>
    </location>
</feature>
<evidence type="ECO:0000313" key="2">
    <source>
        <dbReference type="EMBL" id="BBP89569.1"/>
    </source>
</evidence>
<dbReference type="Gene3D" id="1.20.58.1290">
    <property type="entry name" value="CarD-like, C-terminal domain"/>
    <property type="match status" value="1"/>
</dbReference>
<evidence type="ECO:0000313" key="3">
    <source>
        <dbReference type="Proteomes" id="UP000464658"/>
    </source>
</evidence>
<accession>A0A5S9MC97</accession>
<organism evidence="2 3">
    <name type="scientific">Bacillus safensis</name>
    <dbReference type="NCBI Taxonomy" id="561879"/>
    <lineage>
        <taxon>Bacteria</taxon>
        <taxon>Bacillati</taxon>
        <taxon>Bacillota</taxon>
        <taxon>Bacilli</taxon>
        <taxon>Bacillales</taxon>
        <taxon>Bacillaceae</taxon>
        <taxon>Bacillus</taxon>
    </lineage>
</organism>
<dbReference type="Proteomes" id="UP000464658">
    <property type="component" value="Chromosome"/>
</dbReference>
<dbReference type="Pfam" id="PF21095">
    <property type="entry name" value="CarD_C"/>
    <property type="match status" value="1"/>
</dbReference>
<evidence type="ECO:0000259" key="1">
    <source>
        <dbReference type="Pfam" id="PF21095"/>
    </source>
</evidence>
<protein>
    <recommendedName>
        <fullName evidence="1">CarD C-terminal domain-containing protein</fullName>
    </recommendedName>
</protein>
<name>A0A5S9MC97_BACIA</name>
<sequence>MRRNQKKALNSSEKKMLEDARGMLVSEISLAQGLTQDEVMTALENELRM</sequence>
<gene>
    <name evidence="2" type="ORF">BsIDN1_31870</name>
</gene>
<proteinExistence type="predicted"/>
<dbReference type="EMBL" id="AP021906">
    <property type="protein sequence ID" value="BBP89569.1"/>
    <property type="molecule type" value="Genomic_DNA"/>
</dbReference>
<reference evidence="2 3" key="1">
    <citation type="submission" date="2019-12" db="EMBL/GenBank/DDBJ databases">
        <title>Full genome sequence of a Bacillus safensis strain isolated from commercially available natto in Indonesia.</title>
        <authorList>
            <person name="Yoshida M."/>
            <person name="Uomi M."/>
            <person name="Waturangi D."/>
            <person name="Ekaputri J.J."/>
            <person name="Setiamarga D.H.E."/>
        </authorList>
    </citation>
    <scope>NUCLEOTIDE SEQUENCE [LARGE SCALE GENOMIC DNA]</scope>
    <source>
        <strain evidence="2 3">IDN1</strain>
    </source>
</reference>
<dbReference type="InterPro" id="IPR042215">
    <property type="entry name" value="CarD-like_C"/>
</dbReference>
<dbReference type="InterPro" id="IPR048792">
    <property type="entry name" value="CarD_C"/>
</dbReference>